<comment type="caution">
    <text evidence="2">The sequence shown here is derived from an EMBL/GenBank/DDBJ whole genome shotgun (WGS) entry which is preliminary data.</text>
</comment>
<feature type="domain" description="DUF4132" evidence="1">
    <location>
        <begin position="824"/>
        <end position="1003"/>
    </location>
</feature>
<protein>
    <submittedName>
        <fullName evidence="2">DUF4132 domain-containing protein</fullName>
    </submittedName>
</protein>
<gene>
    <name evidence="2" type="ORF">LWC34_13470</name>
</gene>
<evidence type="ECO:0000313" key="3">
    <source>
        <dbReference type="Proteomes" id="UP001521150"/>
    </source>
</evidence>
<organism evidence="2 3">
    <name type="scientific">Kibdelosporangium philippinense</name>
    <dbReference type="NCBI Taxonomy" id="211113"/>
    <lineage>
        <taxon>Bacteria</taxon>
        <taxon>Bacillati</taxon>
        <taxon>Actinomycetota</taxon>
        <taxon>Actinomycetes</taxon>
        <taxon>Pseudonocardiales</taxon>
        <taxon>Pseudonocardiaceae</taxon>
        <taxon>Kibdelosporangium</taxon>
    </lineage>
</organism>
<name>A0ABS8Z7M7_9PSEU</name>
<evidence type="ECO:0000259" key="1">
    <source>
        <dbReference type="Pfam" id="PF13569"/>
    </source>
</evidence>
<sequence length="1092" mass="119699">MDEDMFVMPAAWKRYAYPRRDRGTSEYRPDKQAIATGAALLDKLRTSLERTFGYPRSDQTLADAGRTYLKGEPTPIGAAVVRMAATADNVDQDDVSTLVHYWIAEHGVAFAAAAAASCAKVHMCVEPMAQRHWQNNEWRANWVVPQTTGISRQDHWVMIGVDEVRRALAAASDAEYAAAEAALEPLGGPGVADGLRAFIMPTRSDWVREALSGNTAHQLWLHMACSVGTPEDLAMLPGSHAIGFNKSAAYSVLDAVGTAIAPRLATELDQYQYAELRKRALAILAVLPTDEAFTILLDRLDQPKVQAALHSAMKTFPHRAARLLAARAGEDPQARTLFQAHLKGNPDLELPGEVRAVADALDIGADTLPDAPADMLPPLLVDPPWTRPRKKAKAVVVTGLEAPEPAISWAPGEQEQWAAVHGYWDNWCDDNWPKNLELYRTGKRDRHDRYHQSGFFARGPEEMIRPLLAEWKPEHDHWVEEWGKVVVAKYGLDALPAMMRIAPVATPSSIELLSPIVSAEIAVLMAGRFVRLKSGRKFTMDWFARHGGAAVRMLIPAALGKPGSARQNAEAALRYLGTQGHDLVAIAGEYGEKAREGIQALVDVDETEILPAKMPSPGTWADPHVLPQIRLRDGQHALPTEAVSHLLMTAVLSKPDAVYAGLPIARDACDRQSLASFAWSLFELWVQAGAPSKDSWALNALGWFGNDDTVRALSPLIRQWPGESQHQRAVAGLDVLAEIGSEVALAHLNGIAEKVKFKALKARAQEKVAAIAAQLGLSRDQLADRLVPRLGLDEVTPLTIDYGTRTFTVGFDEQLKPYVVDADGKRRKDLPKPGAKDDQELATAEYKRYATLKKDVRTVAADQIHRLETALVNQRTWTAAEFHDLLAGHPLLWHIVRRLVWSTDAGKTFRLAEDRTLANAEDDTFVLPEDAVVRLAHPVLLDEDTLAAWGEIFADYEILQPFTQLGRPVQKVDEATTFDAALYKYSDMVVPVGKLLGLTKRGWVRGDPQDGGVEGWITRPLPTGGAIVAGLEPGIVVGGVNEYPEQTLRGLSFSANVDGYDYWSPPKNKPATPELDAVTVSEVLSELASLND</sequence>
<proteinExistence type="predicted"/>
<dbReference type="InterPro" id="IPR025406">
    <property type="entry name" value="DUF4132"/>
</dbReference>
<dbReference type="EMBL" id="JAJVCN010000001">
    <property type="protein sequence ID" value="MCE7003830.1"/>
    <property type="molecule type" value="Genomic_DNA"/>
</dbReference>
<reference evidence="2 3" key="1">
    <citation type="submission" date="2021-12" db="EMBL/GenBank/DDBJ databases">
        <title>Genome sequence of Kibdelosporangium philippinense ATCC 49844.</title>
        <authorList>
            <person name="Fedorov E.A."/>
            <person name="Omeragic M."/>
            <person name="Shalygina K.F."/>
            <person name="Maclea K.S."/>
        </authorList>
    </citation>
    <scope>NUCLEOTIDE SEQUENCE [LARGE SCALE GENOMIC DNA]</scope>
    <source>
        <strain evidence="2 3">ATCC 49844</strain>
    </source>
</reference>
<dbReference type="Pfam" id="PF13569">
    <property type="entry name" value="DUF4132"/>
    <property type="match status" value="1"/>
</dbReference>
<dbReference type="Proteomes" id="UP001521150">
    <property type="component" value="Unassembled WGS sequence"/>
</dbReference>
<evidence type="ECO:0000313" key="2">
    <source>
        <dbReference type="EMBL" id="MCE7003830.1"/>
    </source>
</evidence>
<accession>A0ABS8Z7M7</accession>
<keyword evidence="3" id="KW-1185">Reference proteome</keyword>
<dbReference type="RefSeq" id="WP_233725387.1">
    <property type="nucleotide sequence ID" value="NZ_JAJVCN010000001.1"/>
</dbReference>